<dbReference type="InterPro" id="IPR019821">
    <property type="entry name" value="Kinesin_motor_CS"/>
</dbReference>
<evidence type="ECO:0000259" key="14">
    <source>
        <dbReference type="PROSITE" id="PS50067"/>
    </source>
</evidence>
<dbReference type="Pfam" id="PF12423">
    <property type="entry name" value="KIF1B"/>
    <property type="match status" value="1"/>
</dbReference>
<evidence type="ECO:0000256" key="7">
    <source>
        <dbReference type="ARBA" id="ARBA00023136"/>
    </source>
</evidence>
<evidence type="ECO:0000256" key="1">
    <source>
        <dbReference type="ARBA" id="ARBA00004318"/>
    </source>
</evidence>
<protein>
    <recommendedName>
        <fullName evidence="11">Kinesin-like protein</fullName>
    </recommendedName>
</protein>
<dbReference type="GO" id="GO:0031966">
    <property type="term" value="C:mitochondrial membrane"/>
    <property type="evidence" value="ECO:0007669"/>
    <property type="project" value="UniProtKB-SubCell"/>
</dbReference>
<feature type="domain" description="Kinesin motor" evidence="14">
    <location>
        <begin position="7"/>
        <end position="362"/>
    </location>
</feature>
<dbReference type="Proteomes" id="UP000095284">
    <property type="component" value="Unplaced"/>
</dbReference>
<evidence type="ECO:0000256" key="8">
    <source>
        <dbReference type="ARBA" id="ARBA00023175"/>
    </source>
</evidence>
<dbReference type="Pfam" id="PF00225">
    <property type="entry name" value="Kinesin"/>
    <property type="match status" value="1"/>
</dbReference>
<evidence type="ECO:0000256" key="11">
    <source>
        <dbReference type="RuleBase" id="RU000394"/>
    </source>
</evidence>
<dbReference type="Gene3D" id="2.60.200.20">
    <property type="match status" value="1"/>
</dbReference>
<name>A0A1I7RZ80_BURXY</name>
<keyword evidence="2" id="KW-0813">Transport</keyword>
<dbReference type="SUPFAM" id="SSF49562">
    <property type="entry name" value="C2 domain (Calcium/lipid-binding domain, CaLB)"/>
    <property type="match status" value="1"/>
</dbReference>
<keyword evidence="18" id="KW-1185">Reference proteome</keyword>
<keyword evidence="8 10" id="KW-0505">Motor protein</keyword>
<dbReference type="AlphaFoldDB" id="A0A1I7RZ80"/>
<dbReference type="Gene3D" id="3.40.850.10">
    <property type="entry name" value="Kinesin motor domain"/>
    <property type="match status" value="1"/>
</dbReference>
<keyword evidence="7" id="KW-0472">Membrane</keyword>
<dbReference type="SUPFAM" id="SSF49879">
    <property type="entry name" value="SMAD/FHA domain"/>
    <property type="match status" value="1"/>
</dbReference>
<evidence type="ECO:0000256" key="4">
    <source>
        <dbReference type="ARBA" id="ARBA00022840"/>
    </source>
</evidence>
<evidence type="ECO:0000256" key="13">
    <source>
        <dbReference type="SAM" id="MobiDB-lite"/>
    </source>
</evidence>
<dbReference type="WBParaSite" id="BXY_0604800.1">
    <property type="protein sequence ID" value="BXY_0604800.1"/>
    <property type="gene ID" value="BXY_0604800"/>
</dbReference>
<evidence type="ECO:0000256" key="12">
    <source>
        <dbReference type="SAM" id="Coils"/>
    </source>
</evidence>
<evidence type="ECO:0000313" key="18">
    <source>
        <dbReference type="Proteomes" id="UP000659654"/>
    </source>
</evidence>
<evidence type="ECO:0000313" key="16">
    <source>
        <dbReference type="EMBL" id="CAG9106760.1"/>
    </source>
</evidence>
<reference evidence="16" key="2">
    <citation type="submission" date="2020-08" db="EMBL/GenBank/DDBJ databases">
        <authorList>
            <person name="Kikuchi T."/>
        </authorList>
    </citation>
    <scope>NUCLEOTIDE SEQUENCE</scope>
    <source>
        <strain evidence="15">Ka4C1</strain>
    </source>
</reference>
<dbReference type="CDD" id="cd22709">
    <property type="entry name" value="FHA_KIF28P"/>
    <property type="match status" value="1"/>
</dbReference>
<keyword evidence="6" id="KW-0496">Mitochondrion</keyword>
<dbReference type="Pfam" id="PF00498">
    <property type="entry name" value="FHA"/>
    <property type="match status" value="1"/>
</dbReference>
<feature type="coiled-coil region" evidence="12">
    <location>
        <begin position="370"/>
        <end position="426"/>
    </location>
</feature>
<sequence>MGADKDNVIVAVRVRPFNDREKQRNAQLIINMPNNTVTEIRDPNNPNDEPKRFTFDHSYWSHDGYKTEKNGYFSPANEKYADQKKVFDDLGKGVLDNAWKGYNCSLFAYGQTGSGKSYSIVGFNKNKGIVPMVCEDLFKRIDKKKEENPEIEYQVSISMLEIYCERIRDLLNPTPPPKGGLKLREHPKTGFYVEGLSSSPVNSYKEIEAKINEGTKSRTIAATNMNATSSRAHTIVKLQFVQKTAKKGGEGATTKTSEINLVDLAGSERQKDAGSEGDRLKEGIVINQSLSTLGRVIKALHDKQNSKRTVQVPYRDSVLTSLLKNALGGNSRTIMIAAISPADINYEETLSTLRFADRAKSIKTMAVVNESATERQIRELREENEKLAKLIKKGAVDGSAASQDELESLKQQLAENQKAMEDLEKSWQERLNEERKKYAGEDRAEIEAKRKTVAHMWNLNEDPALTDMVVHFIPEGENRVGNGQNGQSANIVLKGLSIQPEHAIIRNKDNKKFTIQPIKGADIMVNGKPVVGEVALNQNDRVHFGGNHLYVFVNPKKGGIKTNQEITYEMAQKEIAKNVGITGGLSKGKSKSGTYLEEDLINLLPNVYRANAMAKELKRNVNFEIVLMAPEARGQSDGDTEICVRVTNKSDDTTFLWDEHKFMNRYYGMSEMYQSYMDNDPQWNLPRDKDPFYESTDSSVDVGTATVYLRSLAFLVEVEENYPINDIQGSEAGQLSVALTPCNANGKEILGEFVEDPMELVGQNLGFKVKILTGLNLPRRVKETWCRYRFFDREETSTQKAKGNNPAFAHEELFMFKPVSKELVEYLRDQALCITVCATQRIKENEKHTAEVVEKINNYLDEGKAKKRSKSKNSVKSARRKSKDGKENKKEINGNASFNGSVSSKDTAISEEKREPRAAAERPKPTLNRDSKANDHHDRENGKSKERNGSAKRESSKDRRQSRSTDKKKRSASEKRKSSKSRKKPSDTKSN</sequence>
<evidence type="ECO:0000256" key="6">
    <source>
        <dbReference type="ARBA" id="ARBA00023128"/>
    </source>
</evidence>
<evidence type="ECO:0000256" key="3">
    <source>
        <dbReference type="ARBA" id="ARBA00022741"/>
    </source>
</evidence>
<evidence type="ECO:0000256" key="5">
    <source>
        <dbReference type="ARBA" id="ARBA00023054"/>
    </source>
</evidence>
<evidence type="ECO:0000256" key="10">
    <source>
        <dbReference type="PROSITE-ProRule" id="PRU00283"/>
    </source>
</evidence>
<dbReference type="GO" id="GO:0005874">
    <property type="term" value="C:microtubule"/>
    <property type="evidence" value="ECO:0007669"/>
    <property type="project" value="UniProtKB-KW"/>
</dbReference>
<dbReference type="InterPro" id="IPR001752">
    <property type="entry name" value="Kinesin_motor_dom"/>
</dbReference>
<feature type="region of interest" description="Disordered" evidence="13">
    <location>
        <begin position="864"/>
        <end position="991"/>
    </location>
</feature>
<gene>
    <name evidence="15" type="ORF">BXYJ_LOCUS6230</name>
</gene>
<comment type="similarity">
    <text evidence="10 11">Belongs to the TRAFAC class myosin-kinesin ATPase superfamily. Kinesin family.</text>
</comment>
<feature type="compositionally biased region" description="Basic and acidic residues" evidence="13">
    <location>
        <begin position="908"/>
        <end position="976"/>
    </location>
</feature>
<dbReference type="GO" id="GO:0008017">
    <property type="term" value="F:microtubule binding"/>
    <property type="evidence" value="ECO:0007669"/>
    <property type="project" value="InterPro"/>
</dbReference>
<dbReference type="EMBL" id="CAJFCV020000003">
    <property type="protein sequence ID" value="CAG9106760.1"/>
    <property type="molecule type" value="Genomic_DNA"/>
</dbReference>
<dbReference type="eggNOG" id="KOG0245">
    <property type="taxonomic scope" value="Eukaryota"/>
</dbReference>
<feature type="binding site" evidence="10">
    <location>
        <begin position="110"/>
        <end position="117"/>
    </location>
    <ligand>
        <name>ATP</name>
        <dbReference type="ChEBI" id="CHEBI:30616"/>
    </ligand>
</feature>
<comment type="subcellular location">
    <subcellularLocation>
        <location evidence="1">Mitochondrion membrane</location>
        <topology evidence="1">Peripheral membrane protein</topology>
    </subcellularLocation>
</comment>
<dbReference type="GO" id="GO:0005524">
    <property type="term" value="F:ATP binding"/>
    <property type="evidence" value="ECO:0007669"/>
    <property type="project" value="UniProtKB-UniRule"/>
</dbReference>
<dbReference type="InterPro" id="IPR000253">
    <property type="entry name" value="FHA_dom"/>
</dbReference>
<dbReference type="CDD" id="cd01365">
    <property type="entry name" value="KISc_KIF1A_KIF1B"/>
    <property type="match status" value="1"/>
</dbReference>
<accession>A0A1I7RZ80</accession>
<dbReference type="InterPro" id="IPR027417">
    <property type="entry name" value="P-loop_NTPase"/>
</dbReference>
<dbReference type="PANTHER" id="PTHR47117">
    <property type="entry name" value="STAR-RELATED LIPID TRANSFER PROTEIN 9"/>
    <property type="match status" value="1"/>
</dbReference>
<dbReference type="PROSITE" id="PS00411">
    <property type="entry name" value="KINESIN_MOTOR_1"/>
    <property type="match status" value="1"/>
</dbReference>
<evidence type="ECO:0000313" key="19">
    <source>
        <dbReference type="WBParaSite" id="BXY_0604800.1"/>
    </source>
</evidence>
<dbReference type="Proteomes" id="UP000582659">
    <property type="component" value="Unassembled WGS sequence"/>
</dbReference>
<dbReference type="PRINTS" id="PR00380">
    <property type="entry name" value="KINESINHEAVY"/>
</dbReference>
<dbReference type="EMBL" id="CAJFDI010000003">
    <property type="protein sequence ID" value="CAD5220541.1"/>
    <property type="molecule type" value="Genomic_DNA"/>
</dbReference>
<dbReference type="SUPFAM" id="SSF52540">
    <property type="entry name" value="P-loop containing nucleoside triphosphate hydrolases"/>
    <property type="match status" value="1"/>
</dbReference>
<dbReference type="InterPro" id="IPR022140">
    <property type="entry name" value="Kinesin-like_KIF1-typ"/>
</dbReference>
<dbReference type="Gene3D" id="2.60.40.150">
    <property type="entry name" value="C2 domain"/>
    <property type="match status" value="1"/>
</dbReference>
<dbReference type="Proteomes" id="UP000659654">
    <property type="component" value="Unassembled WGS sequence"/>
</dbReference>
<feature type="compositionally biased region" description="Polar residues" evidence="13">
    <location>
        <begin position="894"/>
        <end position="907"/>
    </location>
</feature>
<proteinExistence type="inferred from homology"/>
<feature type="compositionally biased region" description="Basic residues" evidence="13">
    <location>
        <begin position="865"/>
        <end position="883"/>
    </location>
</feature>
<evidence type="ECO:0000256" key="2">
    <source>
        <dbReference type="ARBA" id="ARBA00022448"/>
    </source>
</evidence>
<dbReference type="SMART" id="SM00129">
    <property type="entry name" value="KISc"/>
    <property type="match status" value="1"/>
</dbReference>
<organism evidence="17 19">
    <name type="scientific">Bursaphelenchus xylophilus</name>
    <name type="common">Pinewood nematode worm</name>
    <name type="synonym">Aphelenchoides xylophilus</name>
    <dbReference type="NCBI Taxonomy" id="6326"/>
    <lineage>
        <taxon>Eukaryota</taxon>
        <taxon>Metazoa</taxon>
        <taxon>Ecdysozoa</taxon>
        <taxon>Nematoda</taxon>
        <taxon>Chromadorea</taxon>
        <taxon>Rhabditida</taxon>
        <taxon>Tylenchina</taxon>
        <taxon>Tylenchomorpha</taxon>
        <taxon>Aphelenchoidea</taxon>
        <taxon>Aphelenchoididae</taxon>
        <taxon>Bursaphelenchus</taxon>
    </lineage>
</organism>
<dbReference type="SMR" id="A0A1I7RZ80"/>
<comment type="function">
    <text evidence="9">Microtubule-dependent motor protein required for mitochondrion morphology and transport of mitochondria in neuronal cells.</text>
</comment>
<dbReference type="SMART" id="SM00240">
    <property type="entry name" value="FHA"/>
    <property type="match status" value="1"/>
</dbReference>
<evidence type="ECO:0000313" key="17">
    <source>
        <dbReference type="Proteomes" id="UP000095284"/>
    </source>
</evidence>
<dbReference type="InterPro" id="IPR036961">
    <property type="entry name" value="Kinesin_motor_dom_sf"/>
</dbReference>
<evidence type="ECO:0000313" key="15">
    <source>
        <dbReference type="EMBL" id="CAD5220541.1"/>
    </source>
</evidence>
<dbReference type="InterPro" id="IPR035892">
    <property type="entry name" value="C2_domain_sf"/>
</dbReference>
<keyword evidence="5 12" id="KW-0175">Coiled coil</keyword>
<dbReference type="PROSITE" id="PS50067">
    <property type="entry name" value="KINESIN_MOTOR_2"/>
    <property type="match status" value="1"/>
</dbReference>
<dbReference type="InterPro" id="IPR008984">
    <property type="entry name" value="SMAD_FHA_dom_sf"/>
</dbReference>
<dbReference type="GO" id="GO:0007018">
    <property type="term" value="P:microtubule-based movement"/>
    <property type="evidence" value="ECO:0007669"/>
    <property type="project" value="InterPro"/>
</dbReference>
<reference evidence="19" key="1">
    <citation type="submission" date="2016-11" db="UniProtKB">
        <authorList>
            <consortium name="WormBaseParasite"/>
        </authorList>
    </citation>
    <scope>IDENTIFICATION</scope>
</reference>
<dbReference type="FunFam" id="3.40.850.10:FF:000063">
    <property type="entry name" value="Kinesin-like protein"/>
    <property type="match status" value="1"/>
</dbReference>
<keyword evidence="4 10" id="KW-0067">ATP-binding</keyword>
<keyword evidence="3 10" id="KW-0547">Nucleotide-binding</keyword>
<dbReference type="GO" id="GO:0003777">
    <property type="term" value="F:microtubule motor activity"/>
    <property type="evidence" value="ECO:0007669"/>
    <property type="project" value="InterPro"/>
</dbReference>
<keyword evidence="11" id="KW-0493">Microtubule</keyword>
<dbReference type="FunFam" id="2.60.200.20:FF:000034">
    <property type="entry name" value="kinesin-like protein KIF28P"/>
    <property type="match status" value="1"/>
</dbReference>
<dbReference type="OrthoDB" id="3176171at2759"/>
<evidence type="ECO:0000256" key="9">
    <source>
        <dbReference type="ARBA" id="ARBA00054688"/>
    </source>
</evidence>